<dbReference type="PANTHER" id="PTHR32024">
    <property type="entry name" value="TRK SYSTEM POTASSIUM UPTAKE PROTEIN TRKG-RELATED"/>
    <property type="match status" value="1"/>
</dbReference>
<dbReference type="OrthoDB" id="9810952at2"/>
<evidence type="ECO:0000313" key="11">
    <source>
        <dbReference type="EMBL" id="TDW21001.1"/>
    </source>
</evidence>
<dbReference type="PROSITE" id="PS51257">
    <property type="entry name" value="PROKAR_LIPOPROTEIN"/>
    <property type="match status" value="1"/>
</dbReference>
<keyword evidence="2" id="KW-0813">Transport</keyword>
<feature type="transmembrane region" description="Helical" evidence="10">
    <location>
        <begin position="390"/>
        <end position="410"/>
    </location>
</feature>
<dbReference type="RefSeq" id="WP_134168770.1">
    <property type="nucleotide sequence ID" value="NZ_SODD01000009.1"/>
</dbReference>
<dbReference type="InterPro" id="IPR003445">
    <property type="entry name" value="Cat_transpt"/>
</dbReference>
<feature type="transmembrane region" description="Helical" evidence="10">
    <location>
        <begin position="46"/>
        <end position="69"/>
    </location>
</feature>
<keyword evidence="6" id="KW-0630">Potassium</keyword>
<keyword evidence="5 10" id="KW-0812">Transmembrane</keyword>
<evidence type="ECO:0000256" key="10">
    <source>
        <dbReference type="SAM" id="Phobius"/>
    </source>
</evidence>
<gene>
    <name evidence="11" type="ORF">EDD63_10936</name>
</gene>
<reference evidence="11 12" key="1">
    <citation type="submission" date="2019-03" db="EMBL/GenBank/DDBJ databases">
        <title>Genomic Encyclopedia of Type Strains, Phase IV (KMG-IV): sequencing the most valuable type-strain genomes for metagenomic binning, comparative biology and taxonomic classification.</title>
        <authorList>
            <person name="Goeker M."/>
        </authorList>
    </citation>
    <scope>NUCLEOTIDE SEQUENCE [LARGE SCALE GENOMIC DNA]</scope>
    <source>
        <strain evidence="11 12">DSM 28867</strain>
    </source>
</reference>
<keyword evidence="9 10" id="KW-0472">Membrane</keyword>
<keyword evidence="12" id="KW-1185">Reference proteome</keyword>
<feature type="transmembrane region" description="Helical" evidence="10">
    <location>
        <begin position="309"/>
        <end position="342"/>
    </location>
</feature>
<dbReference type="GO" id="GO:0005886">
    <property type="term" value="C:plasma membrane"/>
    <property type="evidence" value="ECO:0007669"/>
    <property type="project" value="UniProtKB-SubCell"/>
</dbReference>
<feature type="transmembrane region" description="Helical" evidence="10">
    <location>
        <begin position="363"/>
        <end position="384"/>
    </location>
</feature>
<dbReference type="NCBIfam" id="TIGR00933">
    <property type="entry name" value="2a38"/>
    <property type="match status" value="1"/>
</dbReference>
<evidence type="ECO:0000313" key="12">
    <source>
        <dbReference type="Proteomes" id="UP000294743"/>
    </source>
</evidence>
<organism evidence="11 12">
    <name type="scientific">Breznakia blatticola</name>
    <dbReference type="NCBI Taxonomy" id="1754012"/>
    <lineage>
        <taxon>Bacteria</taxon>
        <taxon>Bacillati</taxon>
        <taxon>Bacillota</taxon>
        <taxon>Erysipelotrichia</taxon>
        <taxon>Erysipelotrichales</taxon>
        <taxon>Erysipelotrichaceae</taxon>
        <taxon>Breznakia</taxon>
    </lineage>
</organism>
<evidence type="ECO:0000256" key="6">
    <source>
        <dbReference type="ARBA" id="ARBA00022958"/>
    </source>
</evidence>
<feature type="transmembrane region" description="Helical" evidence="10">
    <location>
        <begin position="239"/>
        <end position="263"/>
    </location>
</feature>
<dbReference type="Proteomes" id="UP000294743">
    <property type="component" value="Unassembled WGS sequence"/>
</dbReference>
<evidence type="ECO:0000256" key="5">
    <source>
        <dbReference type="ARBA" id="ARBA00022692"/>
    </source>
</evidence>
<feature type="transmembrane region" description="Helical" evidence="10">
    <location>
        <begin position="196"/>
        <end position="218"/>
    </location>
</feature>
<keyword evidence="7 10" id="KW-1133">Transmembrane helix</keyword>
<comment type="subcellular location">
    <subcellularLocation>
        <location evidence="1">Cell membrane</location>
        <topology evidence="1">Multi-pass membrane protein</topology>
    </subcellularLocation>
</comment>
<dbReference type="PANTHER" id="PTHR32024:SF1">
    <property type="entry name" value="KTR SYSTEM POTASSIUM UPTAKE PROTEIN B"/>
    <property type="match status" value="1"/>
</dbReference>
<dbReference type="EMBL" id="SODD01000009">
    <property type="protein sequence ID" value="TDW21001.1"/>
    <property type="molecule type" value="Genomic_DNA"/>
</dbReference>
<dbReference type="Pfam" id="PF02386">
    <property type="entry name" value="TrkH"/>
    <property type="match status" value="1"/>
</dbReference>
<keyword evidence="8" id="KW-0406">Ion transport</keyword>
<evidence type="ECO:0000256" key="8">
    <source>
        <dbReference type="ARBA" id="ARBA00023065"/>
    </source>
</evidence>
<name>A0A4R7ZVD9_9FIRM</name>
<evidence type="ECO:0000256" key="1">
    <source>
        <dbReference type="ARBA" id="ARBA00004651"/>
    </source>
</evidence>
<feature type="transmembrane region" description="Helical" evidence="10">
    <location>
        <begin position="135"/>
        <end position="155"/>
    </location>
</feature>
<proteinExistence type="predicted"/>
<protein>
    <submittedName>
        <fullName evidence="11">Trk system potassium uptake protein TrkH</fullName>
    </submittedName>
</protein>
<feature type="transmembrane region" description="Helical" evidence="10">
    <location>
        <begin position="164"/>
        <end position="184"/>
    </location>
</feature>
<sequence length="461" mass="50353">MKHKLYKIVTMSGLSPTKKIAISFFVVIFIGACLLTLPIANQPGTSITFIDALFTATSAVCVTGLVVYFPAVQLTVFGQVVLMLLIQIGGLGLMTLVATIHLGLKNRLSVQNKVAMREALGQKQVVNYKAYLFRIVKYTFSFELVGALLLAFVFVPEQGIVRGLFWSIFTAISAFCNAGFDLVGTVNLAPYVSQPLVNLVVMGLIISGGLGFIVYFDVRDKMHLLTKQHIPFKQFIKRLNLQTKLVFIMTIILIFVPALFIFINEYNNPNTLGALSFDGKISASLFNSVTLRTAGFSTIDYTKIYEPTAFMMIVTMFIGGSPGGTAGGIKTTTFAVIAIFVIRSLRGHTKTSVFHRTLSLQTVASALNVFTLNFLFLFTGIMILSSATDFSLLAIMFEAVSAMATVGLSLGITASLPILGKLIIITLMYVGRIGIITFLSSIIREDKHKDIEYAEGRLMIG</sequence>
<keyword evidence="3" id="KW-1003">Cell membrane</keyword>
<keyword evidence="4" id="KW-0633">Potassium transport</keyword>
<feature type="transmembrane region" description="Helical" evidence="10">
    <location>
        <begin position="81"/>
        <end position="104"/>
    </location>
</feature>
<dbReference type="GO" id="GO:0015379">
    <property type="term" value="F:potassium:chloride symporter activity"/>
    <property type="evidence" value="ECO:0007669"/>
    <property type="project" value="InterPro"/>
</dbReference>
<evidence type="ECO:0000256" key="9">
    <source>
        <dbReference type="ARBA" id="ARBA00023136"/>
    </source>
</evidence>
<accession>A0A4R7ZVD9</accession>
<evidence type="ECO:0000256" key="4">
    <source>
        <dbReference type="ARBA" id="ARBA00022538"/>
    </source>
</evidence>
<dbReference type="InterPro" id="IPR004772">
    <property type="entry name" value="TrkH"/>
</dbReference>
<dbReference type="AlphaFoldDB" id="A0A4R7ZVD9"/>
<feature type="transmembrane region" description="Helical" evidence="10">
    <location>
        <begin position="422"/>
        <end position="443"/>
    </location>
</feature>
<evidence type="ECO:0000256" key="3">
    <source>
        <dbReference type="ARBA" id="ARBA00022475"/>
    </source>
</evidence>
<comment type="caution">
    <text evidence="11">The sequence shown here is derived from an EMBL/GenBank/DDBJ whole genome shotgun (WGS) entry which is preliminary data.</text>
</comment>
<feature type="transmembrane region" description="Helical" evidence="10">
    <location>
        <begin position="20"/>
        <end position="40"/>
    </location>
</feature>
<evidence type="ECO:0000256" key="2">
    <source>
        <dbReference type="ARBA" id="ARBA00022448"/>
    </source>
</evidence>
<evidence type="ECO:0000256" key="7">
    <source>
        <dbReference type="ARBA" id="ARBA00022989"/>
    </source>
</evidence>